<evidence type="ECO:0000256" key="4">
    <source>
        <dbReference type="ARBA" id="ARBA00023163"/>
    </source>
</evidence>
<keyword evidence="3" id="KW-0238">DNA-binding</keyword>
<dbReference type="AlphaFoldDB" id="A0A975HMN3"/>
<dbReference type="Pfam" id="PF03466">
    <property type="entry name" value="LysR_substrate"/>
    <property type="match status" value="1"/>
</dbReference>
<dbReference type="PANTHER" id="PTHR30537">
    <property type="entry name" value="HTH-TYPE TRANSCRIPTIONAL REGULATOR"/>
    <property type="match status" value="1"/>
</dbReference>
<accession>A0A975HMN3</accession>
<dbReference type="InterPro" id="IPR036390">
    <property type="entry name" value="WH_DNA-bd_sf"/>
</dbReference>
<keyword evidence="2" id="KW-0805">Transcription regulation</keyword>
<dbReference type="PANTHER" id="PTHR30537:SF10">
    <property type="entry name" value="TRANSCRIPTIONAL REGULATOR-RELATED"/>
    <property type="match status" value="1"/>
</dbReference>
<dbReference type="InterPro" id="IPR036388">
    <property type="entry name" value="WH-like_DNA-bd_sf"/>
</dbReference>
<dbReference type="RefSeq" id="WP_208844917.1">
    <property type="nucleotide sequence ID" value="NZ_CP072135.1"/>
</dbReference>
<evidence type="ECO:0000313" key="6">
    <source>
        <dbReference type="EMBL" id="QTH73298.1"/>
    </source>
</evidence>
<dbReference type="Proteomes" id="UP000664904">
    <property type="component" value="Plasmid unnamed5"/>
</dbReference>
<dbReference type="SUPFAM" id="SSF53850">
    <property type="entry name" value="Periplasmic binding protein-like II"/>
    <property type="match status" value="1"/>
</dbReference>
<gene>
    <name evidence="6" type="ORF">J5O05_21240</name>
</gene>
<dbReference type="Gene3D" id="1.10.10.10">
    <property type="entry name" value="Winged helix-like DNA-binding domain superfamily/Winged helix DNA-binding domain"/>
    <property type="match status" value="1"/>
</dbReference>
<dbReference type="GO" id="GO:0003700">
    <property type="term" value="F:DNA-binding transcription factor activity"/>
    <property type="evidence" value="ECO:0007669"/>
    <property type="project" value="InterPro"/>
</dbReference>
<dbReference type="PROSITE" id="PS50931">
    <property type="entry name" value="HTH_LYSR"/>
    <property type="match status" value="1"/>
</dbReference>
<dbReference type="FunFam" id="1.10.10.10:FF:000001">
    <property type="entry name" value="LysR family transcriptional regulator"/>
    <property type="match status" value="1"/>
</dbReference>
<dbReference type="KEGG" id="pxi:J5O05_21240"/>
<dbReference type="InterPro" id="IPR005119">
    <property type="entry name" value="LysR_subst-bd"/>
</dbReference>
<dbReference type="EMBL" id="CP072135">
    <property type="protein sequence ID" value="QTH73298.1"/>
    <property type="molecule type" value="Genomic_DNA"/>
</dbReference>
<dbReference type="SUPFAM" id="SSF46785">
    <property type="entry name" value="Winged helix' DNA-binding domain"/>
    <property type="match status" value="1"/>
</dbReference>
<sequence>MANWEGVSEFVAVAESNSFTQAAKKLNTSVAQISRKVGMLEERLAVKLLNRTTRKVTPTEAGMLYYQKCKHLVDGLELAELAVTQMQTAPKGLVKITAPVTYGEKHLAPLLNQFLQLHPQVDLELILTNQRLDLIESGIDIAVRLGKLADSSLIAKRLSSRQLYVCASPDYLAQYGEPHTLSELAHHQCLSGTIDYWRFDEAGKEKSMRISGRIKCNSGFALRDAAIRGLGLIQLPDYYIQDDLDNGQLIEILRPYRAKLEGIWALYPENRNLSPKVRLLIDFLAEQLRNEGLRVSR</sequence>
<dbReference type="InterPro" id="IPR058163">
    <property type="entry name" value="LysR-type_TF_proteobact-type"/>
</dbReference>
<keyword evidence="7" id="KW-1185">Reference proteome</keyword>
<proteinExistence type="inferred from homology"/>
<feature type="domain" description="HTH lysR-type" evidence="5">
    <location>
        <begin position="10"/>
        <end position="59"/>
    </location>
</feature>
<evidence type="ECO:0000313" key="7">
    <source>
        <dbReference type="Proteomes" id="UP000664904"/>
    </source>
</evidence>
<evidence type="ECO:0000256" key="3">
    <source>
        <dbReference type="ARBA" id="ARBA00023125"/>
    </source>
</evidence>
<keyword evidence="4" id="KW-0804">Transcription</keyword>
<dbReference type="Gene3D" id="3.40.190.290">
    <property type="match status" value="1"/>
</dbReference>
<protein>
    <submittedName>
        <fullName evidence="6">LysR family transcriptional regulator</fullName>
    </submittedName>
</protein>
<evidence type="ECO:0000256" key="1">
    <source>
        <dbReference type="ARBA" id="ARBA00009437"/>
    </source>
</evidence>
<dbReference type="GO" id="GO:0043565">
    <property type="term" value="F:sequence-specific DNA binding"/>
    <property type="evidence" value="ECO:0007669"/>
    <property type="project" value="TreeGrafter"/>
</dbReference>
<keyword evidence="6" id="KW-0614">Plasmid</keyword>
<dbReference type="FunFam" id="3.40.190.290:FF:000001">
    <property type="entry name" value="Transcriptional regulator, LysR family"/>
    <property type="match status" value="1"/>
</dbReference>
<dbReference type="Pfam" id="PF00126">
    <property type="entry name" value="HTH_1"/>
    <property type="match status" value="1"/>
</dbReference>
<dbReference type="InterPro" id="IPR000847">
    <property type="entry name" value="LysR_HTH_N"/>
</dbReference>
<organism evidence="6 7">
    <name type="scientific">Pseudoalteromonas xiamenensis</name>
    <dbReference type="NCBI Taxonomy" id="882626"/>
    <lineage>
        <taxon>Bacteria</taxon>
        <taxon>Pseudomonadati</taxon>
        <taxon>Pseudomonadota</taxon>
        <taxon>Gammaproteobacteria</taxon>
        <taxon>Alteromonadales</taxon>
        <taxon>Pseudoalteromonadaceae</taxon>
        <taxon>Pseudoalteromonas</taxon>
    </lineage>
</organism>
<comment type="similarity">
    <text evidence="1">Belongs to the LysR transcriptional regulatory family.</text>
</comment>
<reference evidence="6" key="1">
    <citation type="submission" date="2021-03" db="EMBL/GenBank/DDBJ databases">
        <title>Complete Genome of Pseudoalteromonas xiamenensis STKMTI.2, a new potential marine bacterium producing anti-Vibrio compounds.</title>
        <authorList>
            <person name="Handayani D.P."/>
            <person name="Isnansetyo A."/>
            <person name="Istiqomah I."/>
            <person name="Jumina J."/>
        </authorList>
    </citation>
    <scope>NUCLEOTIDE SEQUENCE</scope>
    <source>
        <strain evidence="6">STKMTI.2</strain>
        <plasmid evidence="6">unnamed5</plasmid>
    </source>
</reference>
<evidence type="ECO:0000256" key="2">
    <source>
        <dbReference type="ARBA" id="ARBA00023015"/>
    </source>
</evidence>
<name>A0A975HMN3_9GAMM</name>
<evidence type="ECO:0000259" key="5">
    <source>
        <dbReference type="PROSITE" id="PS50931"/>
    </source>
</evidence>
<dbReference type="GO" id="GO:0006351">
    <property type="term" value="P:DNA-templated transcription"/>
    <property type="evidence" value="ECO:0007669"/>
    <property type="project" value="TreeGrafter"/>
</dbReference>
<geneLocation type="plasmid" evidence="6 7">
    <name>unnamed5</name>
</geneLocation>